<feature type="transmembrane region" description="Helical" evidence="1">
    <location>
        <begin position="201"/>
        <end position="225"/>
    </location>
</feature>
<proteinExistence type="predicted"/>
<dbReference type="Proteomes" id="UP000267844">
    <property type="component" value="Unassembled WGS sequence"/>
</dbReference>
<evidence type="ECO:0000256" key="1">
    <source>
        <dbReference type="SAM" id="Phobius"/>
    </source>
</evidence>
<feature type="transmembrane region" description="Helical" evidence="1">
    <location>
        <begin position="115"/>
        <end position="136"/>
    </location>
</feature>
<feature type="transmembrane region" description="Helical" evidence="1">
    <location>
        <begin position="92"/>
        <end position="110"/>
    </location>
</feature>
<feature type="transmembrane region" description="Helical" evidence="1">
    <location>
        <begin position="29"/>
        <end position="47"/>
    </location>
</feature>
<protein>
    <submittedName>
        <fullName evidence="2">EpsG family protein</fullName>
    </submittedName>
</protein>
<dbReference type="Pfam" id="PF14897">
    <property type="entry name" value="EpsG"/>
    <property type="match status" value="1"/>
</dbReference>
<dbReference type="AlphaFoldDB" id="A0A427BHD5"/>
<dbReference type="RefSeq" id="WP_125350550.1">
    <property type="nucleotide sequence ID" value="NZ_RHPN01000040.1"/>
</dbReference>
<keyword evidence="1" id="KW-1133">Transmembrane helix</keyword>
<organism evidence="2 3">
    <name type="scientific">Empedobacter falsenii</name>
    <dbReference type="NCBI Taxonomy" id="343874"/>
    <lineage>
        <taxon>Bacteria</taxon>
        <taxon>Pseudomonadati</taxon>
        <taxon>Bacteroidota</taxon>
        <taxon>Flavobacteriia</taxon>
        <taxon>Flavobacteriales</taxon>
        <taxon>Weeksellaceae</taxon>
        <taxon>Empedobacter</taxon>
    </lineage>
</organism>
<keyword evidence="1" id="KW-0472">Membrane</keyword>
<keyword evidence="1" id="KW-0812">Transmembrane</keyword>
<comment type="caution">
    <text evidence="2">The sequence shown here is derived from an EMBL/GenBank/DDBJ whole genome shotgun (WGS) entry which is preliminary data.</text>
</comment>
<dbReference type="InterPro" id="IPR049458">
    <property type="entry name" value="EpsG-like"/>
</dbReference>
<feature type="transmembrane region" description="Helical" evidence="1">
    <location>
        <begin position="275"/>
        <end position="295"/>
    </location>
</feature>
<sequence>MSFIYLFIFAFLLVASFLEFSNKKVSKQLYILIVVIMTLTAGLGYALSPDWVAYFNTFNLLASTSWSEFDRFAEMASMEKGYLGLNKILVDYGFDFGMLTLVVATTSLILKTTTFYKYGGFPFLVLFIYAMPNFMFEEHVHIRQGLANAIALYSIRYVIDRNLIKFLICIAIGFQFHESIIVFILAYWIAPMKFDEKFIGWLVVFSIIGFYTGLNSIIEVIMQYMPIGQDKFEDYQSQLYDQGDGVAVGDFVKIISILSIIIYNKYAVEDKLYCYFRNLFVFGVLLYFFLGKGIFGVRLPGFYLVFLGLTVGRLVYVFNGDKFKRNFIYLSFVSYTVLLIFWFQIKQAHKSNFSNYRTIFNKEAVYGLWKWN</sequence>
<feature type="transmembrane region" description="Helical" evidence="1">
    <location>
        <begin position="6"/>
        <end position="22"/>
    </location>
</feature>
<accession>A0A427BHD5</accession>
<feature type="transmembrane region" description="Helical" evidence="1">
    <location>
        <begin position="326"/>
        <end position="345"/>
    </location>
</feature>
<evidence type="ECO:0000313" key="3">
    <source>
        <dbReference type="Proteomes" id="UP000267844"/>
    </source>
</evidence>
<reference evidence="2 3" key="1">
    <citation type="submission" date="2018-10" db="EMBL/GenBank/DDBJ databases">
        <title>Transmission dynamics of multidrug resistant bacteria on intensive care unit surfaces.</title>
        <authorList>
            <person name="D'Souza A.W."/>
            <person name="Potter R.F."/>
            <person name="Wallace M."/>
            <person name="Shupe A."/>
            <person name="Patel S."/>
            <person name="Sun S."/>
            <person name="Gul D."/>
            <person name="Kwon J.H."/>
            <person name="Andleeb S."/>
            <person name="Burnham C.-A.D."/>
            <person name="Dantas G."/>
        </authorList>
    </citation>
    <scope>NUCLEOTIDE SEQUENCE [LARGE SCALE GENOMIC DNA]</scope>
    <source>
        <strain evidence="2 3">WF_348</strain>
    </source>
</reference>
<feature type="transmembrane region" description="Helical" evidence="1">
    <location>
        <begin position="301"/>
        <end position="319"/>
    </location>
</feature>
<feature type="transmembrane region" description="Helical" evidence="1">
    <location>
        <begin position="163"/>
        <end position="189"/>
    </location>
</feature>
<dbReference type="EMBL" id="RHPO01000041">
    <property type="protein sequence ID" value="RRT88517.1"/>
    <property type="molecule type" value="Genomic_DNA"/>
</dbReference>
<gene>
    <name evidence="2" type="ORF">EGI89_13420</name>
</gene>
<evidence type="ECO:0000313" key="2">
    <source>
        <dbReference type="EMBL" id="RRT88517.1"/>
    </source>
</evidence>
<name>A0A427BHD5_9FLAO</name>